<keyword evidence="4 6" id="KW-1133">Transmembrane helix</keyword>
<feature type="transmembrane region" description="Helical" evidence="6">
    <location>
        <begin position="143"/>
        <end position="161"/>
    </location>
</feature>
<proteinExistence type="predicted"/>
<keyword evidence="3 6" id="KW-0812">Transmembrane</keyword>
<dbReference type="PANTHER" id="PTHR40277:SF1">
    <property type="entry name" value="BLL5419 PROTEIN"/>
    <property type="match status" value="1"/>
</dbReference>
<comment type="caution">
    <text evidence="7">The sequence shown here is derived from an EMBL/GenBank/DDBJ whole genome shotgun (WGS) entry which is preliminary data.</text>
</comment>
<keyword evidence="5 6" id="KW-0472">Membrane</keyword>
<evidence type="ECO:0000313" key="8">
    <source>
        <dbReference type="Proteomes" id="UP000479226"/>
    </source>
</evidence>
<evidence type="ECO:0000313" key="7">
    <source>
        <dbReference type="EMBL" id="NGN81991.1"/>
    </source>
</evidence>
<organism evidence="7 8">
    <name type="scientific">Arthrobacter silviterrae</name>
    <dbReference type="NCBI Taxonomy" id="2026658"/>
    <lineage>
        <taxon>Bacteria</taxon>
        <taxon>Bacillati</taxon>
        <taxon>Actinomycetota</taxon>
        <taxon>Actinomycetes</taxon>
        <taxon>Micrococcales</taxon>
        <taxon>Micrococcaceae</taxon>
        <taxon>Arthrobacter</taxon>
    </lineage>
</organism>
<dbReference type="InterPro" id="IPR022791">
    <property type="entry name" value="L-PG_synthase/AglD"/>
</dbReference>
<reference evidence="7 8" key="1">
    <citation type="submission" date="2020-02" db="EMBL/GenBank/DDBJ databases">
        <title>Genome sequence of the type strain DSM 27180 of Arthrobacter silviterrae.</title>
        <authorList>
            <person name="Gao J."/>
            <person name="Sun J."/>
        </authorList>
    </citation>
    <scope>NUCLEOTIDE SEQUENCE [LARGE SCALE GENOMIC DNA]</scope>
    <source>
        <strain evidence="7 8">DSM 27180</strain>
    </source>
</reference>
<keyword evidence="2" id="KW-1003">Cell membrane</keyword>
<evidence type="ECO:0000256" key="6">
    <source>
        <dbReference type="SAM" id="Phobius"/>
    </source>
</evidence>
<dbReference type="Proteomes" id="UP000479226">
    <property type="component" value="Unassembled WGS sequence"/>
</dbReference>
<sequence length="352" mass="35511">MELWAAGTRCPWPHPWEVAEVSRSLVRWLQPLAGAAVLGVLVWRLGAGPFLAGITAVDARVLAASAVVLFLATVCSAWRWQLVARGLGLELTLKSAVAASYRAQFLNSTLPGGILGDVHRGLAHGRAGGDAGLGLRAVAWERAAGQLVQGVLALALLAALLSPVRTAVALPAVVLLGAAAVVLAALRLRTADGPSWWARILRTAAADVRRGLLPRHTWPGVVTASFLAVAGYVAVFLMAARSAGSTAPLRQLLPLAVLVLMAMAVPASIAGWGPREGAAAWAFSAAGLGAAQGVSAAVVYGVLSLVSCLPGALVLVAGARAGARAGVGAAGAAGRQAVEAERPAGRLGGGLG</sequence>
<feature type="transmembrane region" description="Helical" evidence="6">
    <location>
        <begin position="252"/>
        <end position="273"/>
    </location>
</feature>
<feature type="transmembrane region" description="Helical" evidence="6">
    <location>
        <begin position="168"/>
        <end position="188"/>
    </location>
</feature>
<accession>A0ABX0D5M6</accession>
<evidence type="ECO:0000256" key="1">
    <source>
        <dbReference type="ARBA" id="ARBA00004651"/>
    </source>
</evidence>
<protein>
    <submittedName>
        <fullName evidence="7">Flippase-like domain-containing protein</fullName>
    </submittedName>
</protein>
<feature type="transmembrane region" description="Helical" evidence="6">
    <location>
        <begin position="218"/>
        <end position="240"/>
    </location>
</feature>
<evidence type="ECO:0000256" key="2">
    <source>
        <dbReference type="ARBA" id="ARBA00022475"/>
    </source>
</evidence>
<dbReference type="Pfam" id="PF03706">
    <property type="entry name" value="LPG_synthase_TM"/>
    <property type="match status" value="1"/>
</dbReference>
<name>A0ABX0D5M6_9MICC</name>
<feature type="transmembrane region" description="Helical" evidence="6">
    <location>
        <begin position="61"/>
        <end position="80"/>
    </location>
</feature>
<evidence type="ECO:0000256" key="4">
    <source>
        <dbReference type="ARBA" id="ARBA00022989"/>
    </source>
</evidence>
<dbReference type="EMBL" id="JAAKZI010000001">
    <property type="protein sequence ID" value="NGN81991.1"/>
    <property type="molecule type" value="Genomic_DNA"/>
</dbReference>
<dbReference type="PANTHER" id="PTHR40277">
    <property type="entry name" value="BLL5419 PROTEIN"/>
    <property type="match status" value="1"/>
</dbReference>
<evidence type="ECO:0000256" key="5">
    <source>
        <dbReference type="ARBA" id="ARBA00023136"/>
    </source>
</evidence>
<gene>
    <name evidence="7" type="ORF">G6N77_00720</name>
</gene>
<keyword evidence="8" id="KW-1185">Reference proteome</keyword>
<evidence type="ECO:0000256" key="3">
    <source>
        <dbReference type="ARBA" id="ARBA00022692"/>
    </source>
</evidence>
<comment type="subcellular location">
    <subcellularLocation>
        <location evidence="1">Cell membrane</location>
        <topology evidence="1">Multi-pass membrane protein</topology>
    </subcellularLocation>
</comment>
<feature type="transmembrane region" description="Helical" evidence="6">
    <location>
        <begin position="293"/>
        <end position="316"/>
    </location>
</feature>
<feature type="transmembrane region" description="Helical" evidence="6">
    <location>
        <begin position="32"/>
        <end position="54"/>
    </location>
</feature>